<dbReference type="SUPFAM" id="SSF51695">
    <property type="entry name" value="PLC-like phosphodiesterases"/>
    <property type="match status" value="1"/>
</dbReference>
<dbReference type="AlphaFoldDB" id="A0A916ZA12"/>
<dbReference type="PROSITE" id="PS51257">
    <property type="entry name" value="PROKAR_LIPOPROTEIN"/>
    <property type="match status" value="1"/>
</dbReference>
<organism evidence="2 3">
    <name type="scientific">Emticicia aquatilis</name>
    <dbReference type="NCBI Taxonomy" id="1537369"/>
    <lineage>
        <taxon>Bacteria</taxon>
        <taxon>Pseudomonadati</taxon>
        <taxon>Bacteroidota</taxon>
        <taxon>Cytophagia</taxon>
        <taxon>Cytophagales</taxon>
        <taxon>Leadbetterellaceae</taxon>
        <taxon>Emticicia</taxon>
    </lineage>
</organism>
<reference evidence="2" key="1">
    <citation type="journal article" date="2014" name="Int. J. Syst. Evol. Microbiol.">
        <title>Complete genome sequence of Corynebacterium casei LMG S-19264T (=DSM 44701T), isolated from a smear-ripened cheese.</title>
        <authorList>
            <consortium name="US DOE Joint Genome Institute (JGI-PGF)"/>
            <person name="Walter F."/>
            <person name="Albersmeier A."/>
            <person name="Kalinowski J."/>
            <person name="Ruckert C."/>
        </authorList>
    </citation>
    <scope>NUCLEOTIDE SEQUENCE</scope>
    <source>
        <strain evidence="2">CGMCC 1.15958</strain>
    </source>
</reference>
<accession>A0A916ZA12</accession>
<dbReference type="PROSITE" id="PS51704">
    <property type="entry name" value="GP_PDE"/>
    <property type="match status" value="1"/>
</dbReference>
<evidence type="ECO:0000259" key="1">
    <source>
        <dbReference type="PROSITE" id="PS51704"/>
    </source>
</evidence>
<dbReference type="PANTHER" id="PTHR46211:SF1">
    <property type="entry name" value="GLYCEROPHOSPHODIESTER PHOSPHODIESTERASE, CYTOPLASMIC"/>
    <property type="match status" value="1"/>
</dbReference>
<dbReference type="RefSeq" id="WP_188771586.1">
    <property type="nucleotide sequence ID" value="NZ_BMKK01000024.1"/>
</dbReference>
<dbReference type="InterPro" id="IPR030395">
    <property type="entry name" value="GP_PDE_dom"/>
</dbReference>
<proteinExistence type="predicted"/>
<dbReference type="GO" id="GO:0008081">
    <property type="term" value="F:phosphoric diester hydrolase activity"/>
    <property type="evidence" value="ECO:0007669"/>
    <property type="project" value="InterPro"/>
</dbReference>
<dbReference type="GO" id="GO:0006629">
    <property type="term" value="P:lipid metabolic process"/>
    <property type="evidence" value="ECO:0007669"/>
    <property type="project" value="InterPro"/>
</dbReference>
<sequence length="297" mass="33966">MKKLLLFSVLSLLFACEKETEIFEIANLNRNYITVLGHGGMGISSTYPINTYESIMSCLSLGTDGSEIDVQMTKDSVLVAFHDSDLTEKTNLTGSISQYTFAELQEGFYDEMPYKTYAIVSLEQIFSNIDDFSPYKFTFDCKLYNADPTNDAYLGTFANAIVKIAQKYNIQRKILIESNDKNFLTMLSAKNERFKLFIYPQTFEEGLETASELKLYGITISNDDISTEQLSEAHDKGFRVAVWNVQTENENIEAIRKNPDFIQTDKVKYLVETMQATDEVYYATIQQWQKPDSLSRK</sequence>
<comment type="caution">
    <text evidence="2">The sequence shown here is derived from an EMBL/GenBank/DDBJ whole genome shotgun (WGS) entry which is preliminary data.</text>
</comment>
<evidence type="ECO:0000313" key="2">
    <source>
        <dbReference type="EMBL" id="GGD83656.1"/>
    </source>
</evidence>
<dbReference type="Proteomes" id="UP000609064">
    <property type="component" value="Unassembled WGS sequence"/>
</dbReference>
<gene>
    <name evidence="2" type="ORF">GCM10011514_54640</name>
</gene>
<protein>
    <submittedName>
        <fullName evidence="2">Glycerophosphoryl diester phosphodiesterase</fullName>
    </submittedName>
</protein>
<evidence type="ECO:0000313" key="3">
    <source>
        <dbReference type="Proteomes" id="UP000609064"/>
    </source>
</evidence>
<dbReference type="Gene3D" id="3.20.20.190">
    <property type="entry name" value="Phosphatidylinositol (PI) phosphodiesterase"/>
    <property type="match status" value="1"/>
</dbReference>
<reference evidence="2" key="2">
    <citation type="submission" date="2020-09" db="EMBL/GenBank/DDBJ databases">
        <authorList>
            <person name="Sun Q."/>
            <person name="Zhou Y."/>
        </authorList>
    </citation>
    <scope>NUCLEOTIDE SEQUENCE</scope>
    <source>
        <strain evidence="2">CGMCC 1.15958</strain>
    </source>
</reference>
<dbReference type="PANTHER" id="PTHR46211">
    <property type="entry name" value="GLYCEROPHOSPHORYL DIESTER PHOSPHODIESTERASE"/>
    <property type="match status" value="1"/>
</dbReference>
<name>A0A916ZA12_9BACT</name>
<feature type="domain" description="GP-PDE" evidence="1">
    <location>
        <begin position="33"/>
        <end position="277"/>
    </location>
</feature>
<dbReference type="InterPro" id="IPR017946">
    <property type="entry name" value="PLC-like_Pdiesterase_TIM-brl"/>
</dbReference>
<dbReference type="Pfam" id="PF03009">
    <property type="entry name" value="GDPD"/>
    <property type="match status" value="1"/>
</dbReference>
<keyword evidence="3" id="KW-1185">Reference proteome</keyword>
<dbReference type="EMBL" id="BMKK01000024">
    <property type="protein sequence ID" value="GGD83656.1"/>
    <property type="molecule type" value="Genomic_DNA"/>
</dbReference>